<feature type="domain" description="Glucose/Sorbosone dehydrogenase" evidence="2">
    <location>
        <begin position="190"/>
        <end position="549"/>
    </location>
</feature>
<comment type="caution">
    <text evidence="3">The sequence shown here is derived from an EMBL/GenBank/DDBJ whole genome shotgun (WGS) entry which is preliminary data.</text>
</comment>
<proteinExistence type="predicted"/>
<keyword evidence="4" id="KW-1185">Reference proteome</keyword>
<dbReference type="InParanoid" id="A0A395JTT4"/>
<dbReference type="Proteomes" id="UP000253083">
    <property type="component" value="Unassembled WGS sequence"/>
</dbReference>
<dbReference type="Pfam" id="PF07995">
    <property type="entry name" value="GSDH"/>
    <property type="match status" value="1"/>
</dbReference>
<reference evidence="3 4" key="1">
    <citation type="submission" date="2018-06" db="EMBL/GenBank/DDBJ databases">
        <title>Genomic Encyclopedia of Type Strains, Phase IV (KMG-IV): sequencing the most valuable type-strain genomes for metagenomic binning, comparative biology and taxonomic classification.</title>
        <authorList>
            <person name="Goeker M."/>
        </authorList>
    </citation>
    <scope>NUCLEOTIDE SEQUENCE [LARGE SCALE GENOMIC DNA]</scope>
    <source>
        <strain evidence="3 4">DSM 24032</strain>
    </source>
</reference>
<feature type="chain" id="PRO_5017245601" evidence="1">
    <location>
        <begin position="26"/>
        <end position="604"/>
    </location>
</feature>
<sequence>MKLRCLCLSIAVGSTMFTTSPTVQARLAYLGAWQNYYPTSTSDDIQCQLCHQNADGGSPWNAYGWELREIFLGNDATTIEEAFILTEALVLDNNPLGAEVYDEIISNFQPGWSDGAVNSVFHQAGDAEIETTNQQPAPLPMTGTTAYDFPPKLEDPIPEDIPVGAIDLGLVEVASGFNAPVRAVSAPGINGSIFVVEQTGRIYRVELATGQKTLFHTVQADLVPINQNGDERGLLGLAFHPNYQNNGLFYTYQSEPVDQSESADFTVSMPPGREILHRSKVVEYRASNASCNSAIRKTRTVMSIDQPQNNHNGGDIAFGADGHLYISLGDGGNRNDLGPGHGVLGNGRDNTTILGSILRIAPLSNNAANGQYGIPADNPFVGNGNAGIDEIFAYGFRNPYRISFDAATGELYTGDVGQYEVEEINKVIKGGNYGWNWKEGSFFFYTPTIGIDAYVSSVASPNSPNDLIDPIGQYDHDEGISVIGGYVYRGSEITELAGQYVFGDFLKPLLYLNPSNNQISKFRLVNQLSGYITGFGQDNENELYVVTNNLTSPAGADGKLLRLIDPSVAHTFPSAVEETSVCPADPDFCVPIITKTQAVSLVCL</sequence>
<gene>
    <name evidence="3" type="ORF">DFR28_1011131</name>
</gene>
<dbReference type="OrthoDB" id="338827at2"/>
<name>A0A395JTT4_9GAMM</name>
<dbReference type="EMBL" id="QNRT01000001">
    <property type="protein sequence ID" value="RBP53742.1"/>
    <property type="molecule type" value="Genomic_DNA"/>
</dbReference>
<organism evidence="3 4">
    <name type="scientific">Arenicella xantha</name>
    <dbReference type="NCBI Taxonomy" id="644221"/>
    <lineage>
        <taxon>Bacteria</taxon>
        <taxon>Pseudomonadati</taxon>
        <taxon>Pseudomonadota</taxon>
        <taxon>Gammaproteobacteria</taxon>
        <taxon>Arenicellales</taxon>
        <taxon>Arenicellaceae</taxon>
        <taxon>Arenicella</taxon>
    </lineage>
</organism>
<protein>
    <submittedName>
        <fullName evidence="3">Glucose/arabinose dehydrogenase</fullName>
    </submittedName>
</protein>
<dbReference type="InterPro" id="IPR011042">
    <property type="entry name" value="6-blade_b-propeller_TolB-like"/>
</dbReference>
<dbReference type="PANTHER" id="PTHR19328:SF75">
    <property type="entry name" value="ALDOSE SUGAR DEHYDROGENASE YLII"/>
    <property type="match status" value="1"/>
</dbReference>
<keyword evidence="1" id="KW-0732">Signal</keyword>
<dbReference type="InterPro" id="IPR011041">
    <property type="entry name" value="Quinoprot_gluc/sorb_DH_b-prop"/>
</dbReference>
<dbReference type="SUPFAM" id="SSF50952">
    <property type="entry name" value="Soluble quinoprotein glucose dehydrogenase"/>
    <property type="match status" value="1"/>
</dbReference>
<accession>A0A395JTT4</accession>
<evidence type="ECO:0000313" key="3">
    <source>
        <dbReference type="EMBL" id="RBP53742.1"/>
    </source>
</evidence>
<dbReference type="AlphaFoldDB" id="A0A395JTT4"/>
<dbReference type="PANTHER" id="PTHR19328">
    <property type="entry name" value="HEDGEHOG-INTERACTING PROTEIN"/>
    <property type="match status" value="1"/>
</dbReference>
<dbReference type="InterPro" id="IPR012938">
    <property type="entry name" value="Glc/Sorbosone_DH"/>
</dbReference>
<evidence type="ECO:0000313" key="4">
    <source>
        <dbReference type="Proteomes" id="UP000253083"/>
    </source>
</evidence>
<feature type="signal peptide" evidence="1">
    <location>
        <begin position="1"/>
        <end position="25"/>
    </location>
</feature>
<evidence type="ECO:0000256" key="1">
    <source>
        <dbReference type="SAM" id="SignalP"/>
    </source>
</evidence>
<evidence type="ECO:0000259" key="2">
    <source>
        <dbReference type="Pfam" id="PF07995"/>
    </source>
</evidence>
<dbReference type="RefSeq" id="WP_113953281.1">
    <property type="nucleotide sequence ID" value="NZ_QNRT01000001.1"/>
</dbReference>
<dbReference type="Gene3D" id="2.120.10.30">
    <property type="entry name" value="TolB, C-terminal domain"/>
    <property type="match status" value="1"/>
</dbReference>